<proteinExistence type="predicted"/>
<organism evidence="2">
    <name type="scientific">Caldimicrobium thiodismutans</name>
    <dbReference type="NCBI Taxonomy" id="1653476"/>
    <lineage>
        <taxon>Bacteria</taxon>
        <taxon>Pseudomonadati</taxon>
        <taxon>Thermodesulfobacteriota</taxon>
        <taxon>Thermodesulfobacteria</taxon>
        <taxon>Thermodesulfobacteriales</taxon>
        <taxon>Thermodesulfobacteriaceae</taxon>
        <taxon>Caldimicrobium</taxon>
    </lineage>
</organism>
<feature type="domain" description="DDH" evidence="1">
    <location>
        <begin position="37"/>
        <end position="169"/>
    </location>
</feature>
<dbReference type="GO" id="GO:0032259">
    <property type="term" value="P:methylation"/>
    <property type="evidence" value="ECO:0007669"/>
    <property type="project" value="UniProtKB-KW"/>
</dbReference>
<dbReference type="EMBL" id="DSZU01000032">
    <property type="protein sequence ID" value="HGV54900.1"/>
    <property type="molecule type" value="Genomic_DNA"/>
</dbReference>
<dbReference type="PANTHER" id="PTHR47618">
    <property type="entry name" value="BIFUNCTIONAL OLIGORIBONUCLEASE AND PAP PHOSPHATASE NRNA"/>
    <property type="match status" value="1"/>
</dbReference>
<protein>
    <submittedName>
        <fullName evidence="2">Phosphoethanolamine methyltransferase</fullName>
    </submittedName>
</protein>
<gene>
    <name evidence="2" type="ORF">ENT73_02255</name>
</gene>
<keyword evidence="2" id="KW-0489">Methyltransferase</keyword>
<dbReference type="InterPro" id="IPR038763">
    <property type="entry name" value="DHH_sf"/>
</dbReference>
<accession>A0A832GM73</accession>
<dbReference type="InterPro" id="IPR001667">
    <property type="entry name" value="DDH_dom"/>
</dbReference>
<keyword evidence="2" id="KW-0808">Transferase</keyword>
<sequence length="347" mass="40327">MKKDIPGERKFRSNKERVQCFLKLFEKKDSVLVLFWADPDALASAYGIKKILQNRVSKITLSSVNEIRRLNNQVMVEILKIPITPFKPSLLQEHSKFILVDSQPSHREEFKDINFTAIIDHHPLTPELKAPYVDIRPSYGATSTIIFEYLKTLKLRPNVYLATALIYGIKTDTDNFRKSAQLQDVLAFQKLYKKMNKHLLNKIESSDLRRSELKYFKTALANLKYKGNRAFSYLGKVSNPDILVLVADFLNKVYETAWVFVGGEYKKTLILIVRCDGYRKDAGKLVKNLFKNLGRAGGHREKARAEILFEKLPYDQEEFTTATLIKLFWKYFRVKEKEKLPKEEPPI</sequence>
<dbReference type="Gene3D" id="3.90.1640.10">
    <property type="entry name" value="inorganic pyrophosphatase (n-terminal core)"/>
    <property type="match status" value="1"/>
</dbReference>
<dbReference type="AlphaFoldDB" id="A0A832GM73"/>
<name>A0A832GM73_9BACT</name>
<dbReference type="InterPro" id="IPR051319">
    <property type="entry name" value="Oligoribo/pAp-PDE_c-di-AMP_PDE"/>
</dbReference>
<dbReference type="SUPFAM" id="SSF64182">
    <property type="entry name" value="DHH phosphoesterases"/>
    <property type="match status" value="1"/>
</dbReference>
<evidence type="ECO:0000313" key="2">
    <source>
        <dbReference type="EMBL" id="HGV54900.1"/>
    </source>
</evidence>
<dbReference type="PANTHER" id="PTHR47618:SF1">
    <property type="entry name" value="BIFUNCTIONAL OLIGORIBONUCLEASE AND PAP PHOSPHATASE NRNA"/>
    <property type="match status" value="1"/>
</dbReference>
<comment type="caution">
    <text evidence="2">The sequence shown here is derived from an EMBL/GenBank/DDBJ whole genome shotgun (WGS) entry which is preliminary data.</text>
</comment>
<evidence type="ECO:0000259" key="1">
    <source>
        <dbReference type="Pfam" id="PF01368"/>
    </source>
</evidence>
<dbReference type="Pfam" id="PF01368">
    <property type="entry name" value="DHH"/>
    <property type="match status" value="1"/>
</dbReference>
<dbReference type="GO" id="GO:0008168">
    <property type="term" value="F:methyltransferase activity"/>
    <property type="evidence" value="ECO:0007669"/>
    <property type="project" value="UniProtKB-KW"/>
</dbReference>
<reference evidence="2" key="1">
    <citation type="journal article" date="2020" name="mSystems">
        <title>Genome- and Community-Level Interaction Insights into Carbon Utilization and Element Cycling Functions of Hydrothermarchaeota in Hydrothermal Sediment.</title>
        <authorList>
            <person name="Zhou Z."/>
            <person name="Liu Y."/>
            <person name="Xu W."/>
            <person name="Pan J."/>
            <person name="Luo Z.H."/>
            <person name="Li M."/>
        </authorList>
    </citation>
    <scope>NUCLEOTIDE SEQUENCE [LARGE SCALE GENOMIC DNA]</scope>
    <source>
        <strain evidence="2">SpSt-605</strain>
    </source>
</reference>